<evidence type="ECO:0000256" key="1">
    <source>
        <dbReference type="SAM" id="MobiDB-lite"/>
    </source>
</evidence>
<feature type="compositionally biased region" description="Polar residues" evidence="1">
    <location>
        <begin position="116"/>
        <end position="139"/>
    </location>
</feature>
<dbReference type="EMBL" id="CBLX010000009">
    <property type="protein sequence ID" value="CDG39609.1"/>
    <property type="molecule type" value="Genomic_DNA"/>
</dbReference>
<feature type="region of interest" description="Disordered" evidence="1">
    <location>
        <begin position="114"/>
        <end position="139"/>
    </location>
</feature>
<name>A0A060QEQ4_9PROT</name>
<proteinExistence type="predicted"/>
<evidence type="ECO:0000313" key="2">
    <source>
        <dbReference type="EMBL" id="CDG39609.1"/>
    </source>
</evidence>
<accession>A0A060QEQ4</accession>
<evidence type="ECO:0000313" key="3">
    <source>
        <dbReference type="Proteomes" id="UP000027583"/>
    </source>
</evidence>
<dbReference type="Proteomes" id="UP000027583">
    <property type="component" value="Unassembled WGS sequence"/>
</dbReference>
<sequence>MSVVSEYFSAVAEFDASHATPETVTGYCKAMIRTMSEQDTPSAPLKEKFHRLARSTGLTEGQAKRLFYGEWSAIPAHVFLAVQSAYRHHLDRARRRAEHQAALYRDLSERWDNECAGSSTGKPQKSSGLPASFYSPRSV</sequence>
<gene>
    <name evidence="2" type="ORF">ASAP_1564</name>
</gene>
<dbReference type="RefSeq" id="WP_152530095.1">
    <property type="nucleotide sequence ID" value="NZ_CBLX010000009.1"/>
</dbReference>
<reference evidence="2 3" key="1">
    <citation type="journal article" date="2014" name="Genome Biol. Evol.">
        <title>Acetic acid bacteria genomes reveal functional traits for adaptation to life in insect guts.</title>
        <authorList>
            <person name="Chouaia B."/>
            <person name="Gaiarsa S."/>
            <person name="Crotti E."/>
            <person name="Comandatore F."/>
            <person name="Degli Esposti M."/>
            <person name="Ricci I."/>
            <person name="Alma A."/>
            <person name="Favia G."/>
            <person name="Bandi C."/>
            <person name="Daffonchio D."/>
        </authorList>
    </citation>
    <scope>NUCLEOTIDE SEQUENCE [LARGE SCALE GENOMIC DNA]</scope>
    <source>
        <strain evidence="2 3">SF2.1</strain>
    </source>
</reference>
<reference evidence="2 3" key="2">
    <citation type="journal article" date="2014" name="PLoS ONE">
        <title>Evolution of mitochondria reconstructed from the energy metabolism of living bacteria.</title>
        <authorList>
            <person name="Degli Esposti M."/>
            <person name="Chouaia B."/>
            <person name="Comandatore F."/>
            <person name="Crotti E."/>
            <person name="Sassera D."/>
            <person name="Lievens P.M."/>
            <person name="Daffonchio D."/>
            <person name="Bandi C."/>
        </authorList>
    </citation>
    <scope>NUCLEOTIDE SEQUENCE [LARGE SCALE GENOMIC DNA]</scope>
    <source>
        <strain evidence="2 3">SF2.1</strain>
    </source>
</reference>
<organism evidence="2 3">
    <name type="scientific">Asaia bogorensis</name>
    <dbReference type="NCBI Taxonomy" id="91915"/>
    <lineage>
        <taxon>Bacteria</taxon>
        <taxon>Pseudomonadati</taxon>
        <taxon>Pseudomonadota</taxon>
        <taxon>Alphaproteobacteria</taxon>
        <taxon>Acetobacterales</taxon>
        <taxon>Acetobacteraceae</taxon>
        <taxon>Asaia</taxon>
    </lineage>
</organism>
<dbReference type="AlphaFoldDB" id="A0A060QEQ4"/>
<comment type="caution">
    <text evidence="2">The sequence shown here is derived from an EMBL/GenBank/DDBJ whole genome shotgun (WGS) entry which is preliminary data.</text>
</comment>
<protein>
    <submittedName>
        <fullName evidence="2">Uncharacterized protein</fullName>
    </submittedName>
</protein>